<dbReference type="AlphaFoldDB" id="A0AB34JRM7"/>
<keyword evidence="3" id="KW-1185">Reference proteome</keyword>
<dbReference type="Proteomes" id="UP001515480">
    <property type="component" value="Unassembled WGS sequence"/>
</dbReference>
<feature type="compositionally biased region" description="Polar residues" evidence="1">
    <location>
        <begin position="924"/>
        <end position="936"/>
    </location>
</feature>
<reference evidence="2 3" key="1">
    <citation type="journal article" date="2024" name="Science">
        <title>Giant polyketide synthase enzymes in the biosynthesis of giant marine polyether toxins.</title>
        <authorList>
            <person name="Fallon T.R."/>
            <person name="Shende V.V."/>
            <person name="Wierzbicki I.H."/>
            <person name="Pendleton A.L."/>
            <person name="Watervoot N.F."/>
            <person name="Auber R.P."/>
            <person name="Gonzalez D.J."/>
            <person name="Wisecaver J.H."/>
            <person name="Moore B.S."/>
        </authorList>
    </citation>
    <scope>NUCLEOTIDE SEQUENCE [LARGE SCALE GENOMIC DNA]</scope>
    <source>
        <strain evidence="2 3">12B1</strain>
    </source>
</reference>
<name>A0AB34JRM7_PRYPA</name>
<dbReference type="EMBL" id="JBGBPQ010000005">
    <property type="protein sequence ID" value="KAL1524285.1"/>
    <property type="molecule type" value="Genomic_DNA"/>
</dbReference>
<gene>
    <name evidence="2" type="ORF">AB1Y20_019188</name>
</gene>
<evidence type="ECO:0000313" key="3">
    <source>
        <dbReference type="Proteomes" id="UP001515480"/>
    </source>
</evidence>
<feature type="region of interest" description="Disordered" evidence="1">
    <location>
        <begin position="60"/>
        <end position="93"/>
    </location>
</feature>
<sequence length="936" mass="102856">MSSYNFKWDDKPFERNVLKRSSTSELWVGGDVMSKAQATRMNSGIVPEAQQAALKSAAAGRGAKQYDPSHWRRQPVGGRLAEESECSTSLETSGSRKGAHLYESHVHEIIFGREQKEQGKQFELTEHQWLGHKKRVGKLNANMAEVDVVVFGHDQDYSTGIKEIETDLDQLPQFRNSAGMHSSEIKLNNVLQEKEPSLSLFTLFKNASHVDDAIFGDGIDNEAEKMIEGSPCYEGAAGIHSSAKSVAESSMCFGGRKGKRSTVIEQTSSSLDQSFQQPTKSSQDAFKQSCEFSGAAGAPLALMNPDGTYRHAVRRYIMPKEEMTADFAAATNANERNARAMPLPVLSREHTTGSIKAVVFSGAEPEGNREILGVPVLGENATLLEKREQSRREAAASGCRSQKYITQSEFNNAAGLASDELYFANTAELVRRIKPVTRKAGYSSVTDVDEVVFAHDLEGTDKDGASLVKDAAFYGAAGASSDDIHRTEQTLKTAPKHVPRMRDQTDNVVFGREMQIQPREVMGEALFVEMHRGAAGQSSAEMHHKSFDSRLDKYSSKEAGGCMPPNLLNNRHEPAGDLVGTLVRPQPRDYPVGYVGAIGASRDTLGRMETKSRYVQEDSDAPAPRRFRPEWDSSDIAEALKGHGGPSANSWTKNLVAAEGVAGKPSRMLNDQSVPFLLDDKDTEMERKYAKRNWSGANIKSMLSGEGYIIRDTLPAGCDTRKPPKGNLVDQGTMVDSIAKLNLLQPDLNIIDGFHDERADGGGVQGEAWTDGKTDYELYQYMKNFGQGPPYGSDPLSTYGKPDYTTGKERTENDMTEKLVQAYERAANYVEPETTEHGYRRKKFQPAILRGEFESTLKQRRLPNSTAARSPFGIEESASISYKTSSQEGLEAGLAAWGGVSNIDTSSMASRLARRRLERSNASPRAQQSMAMVSRP</sequence>
<accession>A0AB34JRM7</accession>
<proteinExistence type="predicted"/>
<evidence type="ECO:0000256" key="1">
    <source>
        <dbReference type="SAM" id="MobiDB-lite"/>
    </source>
</evidence>
<feature type="region of interest" description="Disordered" evidence="1">
    <location>
        <begin position="908"/>
        <end position="936"/>
    </location>
</feature>
<protein>
    <submittedName>
        <fullName evidence="2">Uncharacterized protein</fullName>
    </submittedName>
</protein>
<comment type="caution">
    <text evidence="2">The sequence shown here is derived from an EMBL/GenBank/DDBJ whole genome shotgun (WGS) entry which is preliminary data.</text>
</comment>
<organism evidence="2 3">
    <name type="scientific">Prymnesium parvum</name>
    <name type="common">Toxic golden alga</name>
    <dbReference type="NCBI Taxonomy" id="97485"/>
    <lineage>
        <taxon>Eukaryota</taxon>
        <taxon>Haptista</taxon>
        <taxon>Haptophyta</taxon>
        <taxon>Prymnesiophyceae</taxon>
        <taxon>Prymnesiales</taxon>
        <taxon>Prymnesiaceae</taxon>
        <taxon>Prymnesium</taxon>
    </lineage>
</organism>
<evidence type="ECO:0000313" key="2">
    <source>
        <dbReference type="EMBL" id="KAL1524285.1"/>
    </source>
</evidence>